<organism evidence="7 8">
    <name type="scientific">Niveibacterium microcysteis</name>
    <dbReference type="NCBI Taxonomy" id="2811415"/>
    <lineage>
        <taxon>Bacteria</taxon>
        <taxon>Pseudomonadati</taxon>
        <taxon>Pseudomonadota</taxon>
        <taxon>Betaproteobacteria</taxon>
        <taxon>Rhodocyclales</taxon>
        <taxon>Rhodocyclaceae</taxon>
        <taxon>Niveibacterium</taxon>
    </lineage>
</organism>
<keyword evidence="4" id="KW-0029">Amino-acid transport</keyword>
<dbReference type="PRINTS" id="PR00337">
    <property type="entry name" value="LEUILEVALBP"/>
</dbReference>
<dbReference type="Proteomes" id="UP000663570">
    <property type="component" value="Chromosome"/>
</dbReference>
<dbReference type="InterPro" id="IPR028082">
    <property type="entry name" value="Peripla_BP_I"/>
</dbReference>
<feature type="signal peptide" evidence="5">
    <location>
        <begin position="1"/>
        <end position="22"/>
    </location>
</feature>
<dbReference type="PANTHER" id="PTHR30483">
    <property type="entry name" value="LEUCINE-SPECIFIC-BINDING PROTEIN"/>
    <property type="match status" value="1"/>
</dbReference>
<evidence type="ECO:0000256" key="3">
    <source>
        <dbReference type="ARBA" id="ARBA00022729"/>
    </source>
</evidence>
<protein>
    <submittedName>
        <fullName evidence="7">ABC transporter substrate-binding protein</fullName>
    </submittedName>
</protein>
<proteinExistence type="inferred from homology"/>
<dbReference type="InterPro" id="IPR051010">
    <property type="entry name" value="BCAA_transport"/>
</dbReference>
<evidence type="ECO:0000256" key="4">
    <source>
        <dbReference type="ARBA" id="ARBA00022970"/>
    </source>
</evidence>
<dbReference type="InterPro" id="IPR000709">
    <property type="entry name" value="Leu_Ile_Val-bd"/>
</dbReference>
<evidence type="ECO:0000313" key="8">
    <source>
        <dbReference type="Proteomes" id="UP000663570"/>
    </source>
</evidence>
<sequence>MSRLITLVLAMGLACLASHAVAQTAAPVRIGVVGTFSGPTAEAGLSMRQGVRLAVEELNWKGGLADRKIMLVEVDDQNDPDRGEDEAKRIAARGGVDYVIGFTSSAVAMRALQPLQEAGVPVLIAGASDSSLTRLFEPPMHKLNYIFRVAASDLAQADLIVRETIDRQHYKRLGILVESSPYGNAGRDMLRDRLRRRLYAPPFNGKPDDLRAWVRDAEGGMQAPFVAQFQSGQTDMVGLLNQARAAQVDALVVWGQTAETAAIVRTRARMGWNVPIVGGSDLASAAFVKGAGKSGQAVRMPTTLVADPINSRRQEFLLALKRQGGAEAIAALPAAAQGYDAMLLLAAASRQVQSAERNAVRGALESLKAPVFGVITTYQAPFSREDHEAISADMVGIGEIQGERIAYAHRDEVSAIILGKRIAAGTPQRP</sequence>
<dbReference type="EMBL" id="CP071060">
    <property type="protein sequence ID" value="QSI76579.1"/>
    <property type="molecule type" value="Genomic_DNA"/>
</dbReference>
<evidence type="ECO:0000256" key="2">
    <source>
        <dbReference type="ARBA" id="ARBA00022448"/>
    </source>
</evidence>
<dbReference type="RefSeq" id="WP_206254232.1">
    <property type="nucleotide sequence ID" value="NZ_CP071060.1"/>
</dbReference>
<comment type="similarity">
    <text evidence="1">Belongs to the leucine-binding protein family.</text>
</comment>
<dbReference type="SUPFAM" id="SSF53822">
    <property type="entry name" value="Periplasmic binding protein-like I"/>
    <property type="match status" value="1"/>
</dbReference>
<dbReference type="Gene3D" id="3.40.50.2300">
    <property type="match status" value="4"/>
</dbReference>
<keyword evidence="8" id="KW-1185">Reference proteome</keyword>
<evidence type="ECO:0000313" key="7">
    <source>
        <dbReference type="EMBL" id="QSI76579.1"/>
    </source>
</evidence>
<feature type="chain" id="PRO_5046130400" evidence="5">
    <location>
        <begin position="23"/>
        <end position="430"/>
    </location>
</feature>
<evidence type="ECO:0000259" key="6">
    <source>
        <dbReference type="Pfam" id="PF13458"/>
    </source>
</evidence>
<dbReference type="Pfam" id="PF13458">
    <property type="entry name" value="Peripla_BP_6"/>
    <property type="match status" value="2"/>
</dbReference>
<keyword evidence="3 5" id="KW-0732">Signal</keyword>
<feature type="domain" description="Leucine-binding protein" evidence="6">
    <location>
        <begin position="222"/>
        <end position="391"/>
    </location>
</feature>
<dbReference type="InterPro" id="IPR028081">
    <property type="entry name" value="Leu-bd"/>
</dbReference>
<reference evidence="7 8" key="1">
    <citation type="submission" date="2021-02" db="EMBL/GenBank/DDBJ databases">
        <title>Niveibacterium changnyeongensis HC41.</title>
        <authorList>
            <person name="Kang M."/>
        </authorList>
    </citation>
    <scope>NUCLEOTIDE SEQUENCE [LARGE SCALE GENOMIC DNA]</scope>
    <source>
        <strain evidence="7 8">HC41</strain>
    </source>
</reference>
<accession>A0ABX7M7F7</accession>
<dbReference type="PANTHER" id="PTHR30483:SF6">
    <property type="entry name" value="PERIPLASMIC BINDING PROTEIN OF ABC TRANSPORTER FOR NATURAL AMINO ACIDS"/>
    <property type="match status" value="1"/>
</dbReference>
<feature type="domain" description="Leucine-binding protein" evidence="6">
    <location>
        <begin position="27"/>
        <end position="195"/>
    </location>
</feature>
<evidence type="ECO:0000256" key="5">
    <source>
        <dbReference type="SAM" id="SignalP"/>
    </source>
</evidence>
<dbReference type="PROSITE" id="PS51257">
    <property type="entry name" value="PROKAR_LIPOPROTEIN"/>
    <property type="match status" value="1"/>
</dbReference>
<evidence type="ECO:0000256" key="1">
    <source>
        <dbReference type="ARBA" id="ARBA00010062"/>
    </source>
</evidence>
<gene>
    <name evidence="7" type="ORF">JY500_19295</name>
</gene>
<name>A0ABX7M7F7_9RHOO</name>
<keyword evidence="2" id="KW-0813">Transport</keyword>